<dbReference type="InterPro" id="IPR027974">
    <property type="entry name" value="DUF4470"/>
</dbReference>
<dbReference type="PANTHER" id="PTHR10237:SF15">
    <property type="entry name" value="LD37257P"/>
    <property type="match status" value="1"/>
</dbReference>
<dbReference type="Gene3D" id="6.10.140.2220">
    <property type="match status" value="1"/>
</dbReference>
<proteinExistence type="predicted"/>
<dbReference type="Pfam" id="PF14737">
    <property type="entry name" value="DUF4470"/>
    <property type="match status" value="1"/>
</dbReference>
<evidence type="ECO:0000313" key="6">
    <source>
        <dbReference type="EMBL" id="KAK3215677.1"/>
    </source>
</evidence>
<feature type="domain" description="MYND-type" evidence="5">
    <location>
        <begin position="1143"/>
        <end position="1185"/>
    </location>
</feature>
<evidence type="ECO:0000256" key="4">
    <source>
        <dbReference type="PROSITE-ProRule" id="PRU00134"/>
    </source>
</evidence>
<dbReference type="PROSITE" id="PS50865">
    <property type="entry name" value="ZF_MYND_2"/>
    <property type="match status" value="1"/>
</dbReference>
<evidence type="ECO:0000256" key="1">
    <source>
        <dbReference type="ARBA" id="ARBA00022723"/>
    </source>
</evidence>
<gene>
    <name evidence="6" type="ORF">GRF29_8g743648</name>
</gene>
<evidence type="ECO:0000313" key="7">
    <source>
        <dbReference type="Proteomes" id="UP001280581"/>
    </source>
</evidence>
<evidence type="ECO:0000256" key="2">
    <source>
        <dbReference type="ARBA" id="ARBA00022771"/>
    </source>
</evidence>
<keyword evidence="7" id="KW-1185">Reference proteome</keyword>
<dbReference type="Pfam" id="PF01753">
    <property type="entry name" value="zf-MYND"/>
    <property type="match status" value="1"/>
</dbReference>
<dbReference type="PROSITE" id="PS01360">
    <property type="entry name" value="ZF_MYND_1"/>
    <property type="match status" value="1"/>
</dbReference>
<dbReference type="InterPro" id="IPR024119">
    <property type="entry name" value="TF_DEAF-1"/>
</dbReference>
<accession>A0AAN6RL25</accession>
<dbReference type="GO" id="GO:0005634">
    <property type="term" value="C:nucleus"/>
    <property type="evidence" value="ECO:0007669"/>
    <property type="project" value="TreeGrafter"/>
</dbReference>
<comment type="caution">
    <text evidence="6">The sequence shown here is derived from an EMBL/GenBank/DDBJ whole genome shotgun (WGS) entry which is preliminary data.</text>
</comment>
<dbReference type="InterPro" id="IPR002893">
    <property type="entry name" value="Znf_MYND"/>
</dbReference>
<dbReference type="GO" id="GO:0000981">
    <property type="term" value="F:DNA-binding transcription factor activity, RNA polymerase II-specific"/>
    <property type="evidence" value="ECO:0007669"/>
    <property type="project" value="TreeGrafter"/>
</dbReference>
<name>A0AAN6RL25_9PLEO</name>
<dbReference type="GO" id="GO:0008270">
    <property type="term" value="F:zinc ion binding"/>
    <property type="evidence" value="ECO:0007669"/>
    <property type="project" value="UniProtKB-KW"/>
</dbReference>
<sequence length="1195" mass="134530">MSLKHNLLVNNPYFYPIGNTPAVCLTQNLPPDCNANVLLLGCVDIRNILFTAYAGAGIADRDIEYTCCDVEVEILARNIIALTLISDDANAANIKLIWNVYYHIVLDKESHSLLCGHAEKLLRHTESIEQWNKGPYGRLIRFCDSATLRDVVKLWKLYAINASQDPEYQNLQAKLNNEWAKVQRFAKDRGQGSFLNAIRSEAPLISESPNASKGYESFWKNGHINGNKKLLKKQSIANPMFAHLRPNLVLHYCTDPLLGFHLATAFVRLSADSPLSDIEQGSASGTSDIEKVAFQQLSEWCRSFRNTAPQSTIRFVHADALAFCHVLYYHRINGESVSAHWYKHAWDFHRLMLEPPDYCSGSRPSTEFNVIDTSNLMDHLGSLNILAAASPLLVREPYSTLRTELLVPKELTVKDSVKVLLCGDLATNAILCGLQPVQYWRNSTATWHVSEELVKDTPMIITGLSRYVIIWKPTDVGGIEFDANDLAKLVFNMYLKMFQTDGIISSFALLKMPPEVAQFKIASHDIYTRASLAALLHRIKQEEMVSWDHFMKKLVDMIFNDHQLMLGPQYHHSMCAHFSALKLWQFQDDPAFHSLDLAENDDDQFCKWKSIPLTVYVTLVVPHNLIDKFQDFTKGNYGTPIVHAMLRSPTQLQQSIYPDVQLGFGNVFASGTPFTNDYTISVQKGEIEGPKTRPLIVSFLATTASLFLNGGAKCQVIFGLKSTFDSAHRFIKELGVELQLYKSTVGSGDVFVTKFKPNLSGPLTLANNQSNTVQLDNPVDFSIRPHLDSMTTKITSLQLHCTVKDGTLQALLKDKAHTVAFSMKDPFTVELKFGDVLIHCHKLALPLNYQRGRGKIARKSSWVEYTAPIMETSILDTRSDSMFVASISTRNEVALEHLHYVHPDVLPILHVGKKNLHAEWINSTVGTLPQMSSNEYATYDKYLNNKAANKPGRFGVKETIFNIISHFLEMNSFSRSSRFMLMNASGVVGSIFVHKLRMDVSNQTVFLDAAAVLVHSGIEAEYHKYTDKYSKVDYCVVNLDEDETPFWKYLLPMFAERCRAWKHKATCEYIRSGKVPLSTDLEERSVCSCGLGVFPMGYLRNEPAFRMLRKHAVRVAIPICYSSPIGNDHVASSSAAQSQKNKCFQCNASQGKNGEALLRCSDCKVARYCSSVCQKAHWREHRQYCSIPKDLGDSD</sequence>
<reference evidence="6 7" key="1">
    <citation type="submission" date="2021-02" db="EMBL/GenBank/DDBJ databases">
        <title>Genome assembly of Pseudopithomyces chartarum.</title>
        <authorList>
            <person name="Jauregui R."/>
            <person name="Singh J."/>
            <person name="Voisey C."/>
        </authorList>
    </citation>
    <scope>NUCLEOTIDE SEQUENCE [LARGE SCALE GENOMIC DNA]</scope>
    <source>
        <strain evidence="6 7">AGR01</strain>
    </source>
</reference>
<keyword evidence="1" id="KW-0479">Metal-binding</keyword>
<organism evidence="6 7">
    <name type="scientific">Pseudopithomyces chartarum</name>
    <dbReference type="NCBI Taxonomy" id="1892770"/>
    <lineage>
        <taxon>Eukaryota</taxon>
        <taxon>Fungi</taxon>
        <taxon>Dikarya</taxon>
        <taxon>Ascomycota</taxon>
        <taxon>Pezizomycotina</taxon>
        <taxon>Dothideomycetes</taxon>
        <taxon>Pleosporomycetidae</taxon>
        <taxon>Pleosporales</taxon>
        <taxon>Massarineae</taxon>
        <taxon>Didymosphaeriaceae</taxon>
        <taxon>Pseudopithomyces</taxon>
    </lineage>
</organism>
<dbReference type="EMBL" id="WVTA01000002">
    <property type="protein sequence ID" value="KAK3215677.1"/>
    <property type="molecule type" value="Genomic_DNA"/>
</dbReference>
<dbReference type="PANTHER" id="PTHR10237">
    <property type="entry name" value="DEFORMED EPIDERMAL AUTOREGULATORY FACTOR 1 HOMOLOG SUPPRESSIN"/>
    <property type="match status" value="1"/>
</dbReference>
<protein>
    <recommendedName>
        <fullName evidence="5">MYND-type domain-containing protein</fullName>
    </recommendedName>
</protein>
<dbReference type="AlphaFoldDB" id="A0AAN6RL25"/>
<dbReference type="SUPFAM" id="SSF144232">
    <property type="entry name" value="HIT/MYND zinc finger-like"/>
    <property type="match status" value="1"/>
</dbReference>
<evidence type="ECO:0000259" key="5">
    <source>
        <dbReference type="PROSITE" id="PS50865"/>
    </source>
</evidence>
<evidence type="ECO:0000256" key="3">
    <source>
        <dbReference type="ARBA" id="ARBA00022833"/>
    </source>
</evidence>
<dbReference type="Proteomes" id="UP001280581">
    <property type="component" value="Unassembled WGS sequence"/>
</dbReference>
<keyword evidence="3" id="KW-0862">Zinc</keyword>
<keyword evidence="2 4" id="KW-0863">Zinc-finger</keyword>